<dbReference type="PRINTS" id="PR00991">
    <property type="entry name" value="6PFRUCTKNASE"/>
</dbReference>
<reference evidence="1" key="1">
    <citation type="journal article" date="2020" name="Nature">
        <title>Giant virus diversity and host interactions through global metagenomics.</title>
        <authorList>
            <person name="Schulz F."/>
            <person name="Roux S."/>
            <person name="Paez-Espino D."/>
            <person name="Jungbluth S."/>
            <person name="Walsh D.A."/>
            <person name="Denef V.J."/>
            <person name="McMahon K.D."/>
            <person name="Konstantinidis K.T."/>
            <person name="Eloe-Fadrosh E.A."/>
            <person name="Kyrpides N.C."/>
            <person name="Woyke T."/>
        </authorList>
    </citation>
    <scope>NUCLEOTIDE SEQUENCE</scope>
    <source>
        <strain evidence="1">GVMAG-S-1038524-41</strain>
    </source>
</reference>
<dbReference type="GO" id="GO:0004331">
    <property type="term" value="F:fructose-2,6-bisphosphate 2-phosphatase activity"/>
    <property type="evidence" value="ECO:0007669"/>
    <property type="project" value="TreeGrafter"/>
</dbReference>
<evidence type="ECO:0000313" key="1">
    <source>
        <dbReference type="EMBL" id="QHU06999.1"/>
    </source>
</evidence>
<dbReference type="EMBL" id="MN740670">
    <property type="protein sequence ID" value="QHU06999.1"/>
    <property type="molecule type" value="Genomic_DNA"/>
</dbReference>
<dbReference type="GO" id="GO:0005829">
    <property type="term" value="C:cytosol"/>
    <property type="evidence" value="ECO:0007669"/>
    <property type="project" value="TreeGrafter"/>
</dbReference>
<dbReference type="GO" id="GO:0003873">
    <property type="term" value="F:6-phosphofructo-2-kinase activity"/>
    <property type="evidence" value="ECO:0007669"/>
    <property type="project" value="TreeGrafter"/>
</dbReference>
<dbReference type="PANTHER" id="PTHR10606:SF44">
    <property type="entry name" value="6-PHOSPHOFRUCTO 2-KINASE_FRUCTOSE 2,6-BISPHOSPHATASE LONG FORM"/>
    <property type="match status" value="1"/>
</dbReference>
<organism evidence="1">
    <name type="scientific">viral metagenome</name>
    <dbReference type="NCBI Taxonomy" id="1070528"/>
    <lineage>
        <taxon>unclassified sequences</taxon>
        <taxon>metagenomes</taxon>
        <taxon>organismal metagenomes</taxon>
    </lineage>
</organism>
<evidence type="ECO:0008006" key="2">
    <source>
        <dbReference type="Google" id="ProtNLM"/>
    </source>
</evidence>
<dbReference type="InterPro" id="IPR013078">
    <property type="entry name" value="His_Pase_superF_clade-1"/>
</dbReference>
<dbReference type="PIRSF" id="PIRSF000709">
    <property type="entry name" value="6PFK_2-Ptase"/>
    <property type="match status" value="1"/>
</dbReference>
<accession>A0A6C0JN28</accession>
<dbReference type="GO" id="GO:0005524">
    <property type="term" value="F:ATP binding"/>
    <property type="evidence" value="ECO:0007669"/>
    <property type="project" value="InterPro"/>
</dbReference>
<dbReference type="Pfam" id="PF00300">
    <property type="entry name" value="His_Phos_1"/>
    <property type="match status" value="1"/>
</dbReference>
<dbReference type="InterPro" id="IPR029033">
    <property type="entry name" value="His_PPase_superfam"/>
</dbReference>
<dbReference type="InterPro" id="IPR001345">
    <property type="entry name" value="PG/BPGM_mutase_AS"/>
</dbReference>
<dbReference type="GO" id="GO:0006003">
    <property type="term" value="P:fructose 2,6-bisphosphate metabolic process"/>
    <property type="evidence" value="ECO:0007669"/>
    <property type="project" value="InterPro"/>
</dbReference>
<dbReference type="SMART" id="SM00855">
    <property type="entry name" value="PGAM"/>
    <property type="match status" value="1"/>
</dbReference>
<dbReference type="CDD" id="cd07067">
    <property type="entry name" value="HP_PGM_like"/>
    <property type="match status" value="1"/>
</dbReference>
<sequence length="180" mass="20838">MRIYMSRHGQSTNNVLGIIGGDCHITEKGVKYRDFLGEYFKHTEISVWTSQLIRTKETASSITSNPTEWEDLNEIHSGDFEGLVLDNIRANYPKIYMKRNNDKVNNCYPNGESYIDVYDRVSRVLDQIKESDTILIICHQAVCRTIIAYFTKKPLSECVNIPIDLHTLYELKKNDFIPII</sequence>
<dbReference type="SUPFAM" id="SSF53254">
    <property type="entry name" value="Phosphoglycerate mutase-like"/>
    <property type="match status" value="1"/>
</dbReference>
<protein>
    <recommendedName>
        <fullName evidence="2">Phosphoglycerate mutase (2,3-diphosphoglycerate-dependent)</fullName>
    </recommendedName>
</protein>
<dbReference type="PANTHER" id="PTHR10606">
    <property type="entry name" value="6-PHOSPHOFRUCTO-2-KINASE/FRUCTOSE-2,6-BISPHOSPHATASE"/>
    <property type="match status" value="1"/>
</dbReference>
<name>A0A6C0JN28_9ZZZZ</name>
<dbReference type="InterPro" id="IPR003094">
    <property type="entry name" value="6Pfruct_kin"/>
</dbReference>
<dbReference type="PROSITE" id="PS00175">
    <property type="entry name" value="PG_MUTASE"/>
    <property type="match status" value="1"/>
</dbReference>
<dbReference type="AlphaFoldDB" id="A0A6C0JN28"/>
<dbReference type="Gene3D" id="3.40.50.1240">
    <property type="entry name" value="Phosphoglycerate mutase-like"/>
    <property type="match status" value="1"/>
</dbReference>
<proteinExistence type="predicted"/>